<evidence type="ECO:0000313" key="2">
    <source>
        <dbReference type="Proteomes" id="UP001596242"/>
    </source>
</evidence>
<accession>A0ABW1M3D5</accession>
<gene>
    <name evidence="1" type="ORF">ACFP50_21225</name>
</gene>
<evidence type="ECO:0000313" key="1">
    <source>
        <dbReference type="EMBL" id="MFC6057884.1"/>
    </source>
</evidence>
<sequence>MTSTINEYRAGLKVGPRSEFLAIGDVIPGREEALRDTLERHRSDPHIQQAIKEIGTLHEARFVLLDGDTRLMFASSFDGPWDVYIDDFARTDIGRAFDETWGHVQGYPGVKSPHIKEWFKEHTVVAGNFVCAYPEPTVKQVLKALALQQAFQQVLDHPRAAEALQHPALKPLLEMAAD</sequence>
<name>A0ABW1M3D5_9ACTN</name>
<dbReference type="EMBL" id="JBHSPT010000049">
    <property type="protein sequence ID" value="MFC6057884.1"/>
    <property type="molecule type" value="Genomic_DNA"/>
</dbReference>
<proteinExistence type="predicted"/>
<comment type="caution">
    <text evidence="1">The sequence shown here is derived from an EMBL/GenBank/DDBJ whole genome shotgun (WGS) entry which is preliminary data.</text>
</comment>
<protein>
    <submittedName>
        <fullName evidence="1">Uncharacterized protein</fullName>
    </submittedName>
</protein>
<organism evidence="1 2">
    <name type="scientific">Streptomyces pratens</name>
    <dbReference type="NCBI Taxonomy" id="887456"/>
    <lineage>
        <taxon>Bacteria</taxon>
        <taxon>Bacillati</taxon>
        <taxon>Actinomycetota</taxon>
        <taxon>Actinomycetes</taxon>
        <taxon>Kitasatosporales</taxon>
        <taxon>Streptomycetaceae</taxon>
        <taxon>Streptomyces</taxon>
    </lineage>
</organism>
<reference evidence="2" key="1">
    <citation type="journal article" date="2019" name="Int. J. Syst. Evol. Microbiol.">
        <title>The Global Catalogue of Microorganisms (GCM) 10K type strain sequencing project: providing services to taxonomists for standard genome sequencing and annotation.</title>
        <authorList>
            <consortium name="The Broad Institute Genomics Platform"/>
            <consortium name="The Broad Institute Genome Sequencing Center for Infectious Disease"/>
            <person name="Wu L."/>
            <person name="Ma J."/>
        </authorList>
    </citation>
    <scope>NUCLEOTIDE SEQUENCE [LARGE SCALE GENOMIC DNA]</scope>
    <source>
        <strain evidence="2">JCM 12763</strain>
    </source>
</reference>
<dbReference type="Proteomes" id="UP001596242">
    <property type="component" value="Unassembled WGS sequence"/>
</dbReference>
<dbReference type="RefSeq" id="WP_386400189.1">
    <property type="nucleotide sequence ID" value="NZ_JBHSPT010000049.1"/>
</dbReference>
<keyword evidence="2" id="KW-1185">Reference proteome</keyword>